<feature type="region of interest" description="Disordered" evidence="1">
    <location>
        <begin position="1"/>
        <end position="20"/>
    </location>
</feature>
<dbReference type="Proteomes" id="UP000314294">
    <property type="component" value="Unassembled WGS sequence"/>
</dbReference>
<organism evidence="2 3">
    <name type="scientific">Liparis tanakae</name>
    <name type="common">Tanaka's snailfish</name>
    <dbReference type="NCBI Taxonomy" id="230148"/>
    <lineage>
        <taxon>Eukaryota</taxon>
        <taxon>Metazoa</taxon>
        <taxon>Chordata</taxon>
        <taxon>Craniata</taxon>
        <taxon>Vertebrata</taxon>
        <taxon>Euteleostomi</taxon>
        <taxon>Actinopterygii</taxon>
        <taxon>Neopterygii</taxon>
        <taxon>Teleostei</taxon>
        <taxon>Neoteleostei</taxon>
        <taxon>Acanthomorphata</taxon>
        <taxon>Eupercaria</taxon>
        <taxon>Perciformes</taxon>
        <taxon>Cottioidei</taxon>
        <taxon>Cottales</taxon>
        <taxon>Liparidae</taxon>
        <taxon>Liparis</taxon>
    </lineage>
</organism>
<comment type="caution">
    <text evidence="2">The sequence shown here is derived from an EMBL/GenBank/DDBJ whole genome shotgun (WGS) entry which is preliminary data.</text>
</comment>
<name>A0A4Z2EUY2_9TELE</name>
<protein>
    <submittedName>
        <fullName evidence="2">Uncharacterized protein</fullName>
    </submittedName>
</protein>
<proteinExistence type="predicted"/>
<dbReference type="AlphaFoldDB" id="A0A4Z2EUY2"/>
<accession>A0A4Z2EUY2</accession>
<keyword evidence="3" id="KW-1185">Reference proteome</keyword>
<sequence>MTTATKRPIRPPRKEEKERDRHFFDCEKKCLARCAAAAASFVASVRSRPSVCATSTLRRSLGHPIPPPSRGTFPLGIGDKADRATVWV</sequence>
<gene>
    <name evidence="2" type="ORF">EYF80_057174</name>
</gene>
<evidence type="ECO:0000313" key="2">
    <source>
        <dbReference type="EMBL" id="TNN32665.1"/>
    </source>
</evidence>
<reference evidence="2 3" key="1">
    <citation type="submission" date="2019-03" db="EMBL/GenBank/DDBJ databases">
        <title>First draft genome of Liparis tanakae, snailfish: a comprehensive survey of snailfish specific genes.</title>
        <authorList>
            <person name="Kim W."/>
            <person name="Song I."/>
            <person name="Jeong J.-H."/>
            <person name="Kim D."/>
            <person name="Kim S."/>
            <person name="Ryu S."/>
            <person name="Song J.Y."/>
            <person name="Lee S.K."/>
        </authorList>
    </citation>
    <scope>NUCLEOTIDE SEQUENCE [LARGE SCALE GENOMIC DNA]</scope>
    <source>
        <tissue evidence="2">Muscle</tissue>
    </source>
</reference>
<evidence type="ECO:0000256" key="1">
    <source>
        <dbReference type="SAM" id="MobiDB-lite"/>
    </source>
</evidence>
<dbReference type="EMBL" id="SRLO01002562">
    <property type="protein sequence ID" value="TNN32665.1"/>
    <property type="molecule type" value="Genomic_DNA"/>
</dbReference>
<evidence type="ECO:0000313" key="3">
    <source>
        <dbReference type="Proteomes" id="UP000314294"/>
    </source>
</evidence>